<dbReference type="RefSeq" id="WP_419193126.1">
    <property type="nucleotide sequence ID" value="NZ_CP036279.1"/>
</dbReference>
<evidence type="ECO:0000313" key="6">
    <source>
        <dbReference type="EMBL" id="QDU59374.1"/>
    </source>
</evidence>
<sequence length="255" mass="27735">MTTKQTFSVPNLQRGMAVLEFLASQEGSATIAELSERLGIPTASAFRITGALTEMGYLRRDPASKRFSLTNKLLLLGQPLGRDRGLVESALPAMRGLRKATGETTQLCCLVETDIVVLEQLVALHPFKYTVDLGARVPSYSCAPGKAIIAHLPPAEREELIERLPFKRFTPNTITSRRAFREEIEQIIQTGYALDRAEGLEGIHCVAAAIRGRDGYAVGGLTIAGPSSRLPESAFERLGEVVNQAASKAEHQFLS</sequence>
<dbReference type="InterPro" id="IPR036388">
    <property type="entry name" value="WH-like_DNA-bd_sf"/>
</dbReference>
<dbReference type="Pfam" id="PF01614">
    <property type="entry name" value="IclR_C"/>
    <property type="match status" value="1"/>
</dbReference>
<organism evidence="6 7">
    <name type="scientific">Kolteria novifilia</name>
    <dbReference type="NCBI Taxonomy" id="2527975"/>
    <lineage>
        <taxon>Bacteria</taxon>
        <taxon>Pseudomonadati</taxon>
        <taxon>Planctomycetota</taxon>
        <taxon>Planctomycetia</taxon>
        <taxon>Kolteriales</taxon>
        <taxon>Kolteriaceae</taxon>
        <taxon>Kolteria</taxon>
    </lineage>
</organism>
<proteinExistence type="predicted"/>
<dbReference type="PROSITE" id="PS51077">
    <property type="entry name" value="HTH_ICLR"/>
    <property type="match status" value="1"/>
</dbReference>
<dbReference type="GO" id="GO:0003700">
    <property type="term" value="F:DNA-binding transcription factor activity"/>
    <property type="evidence" value="ECO:0007669"/>
    <property type="project" value="TreeGrafter"/>
</dbReference>
<dbReference type="KEGG" id="knv:Pan216_02020"/>
<dbReference type="GO" id="GO:0045892">
    <property type="term" value="P:negative regulation of DNA-templated transcription"/>
    <property type="evidence" value="ECO:0007669"/>
    <property type="project" value="TreeGrafter"/>
</dbReference>
<dbReference type="InterPro" id="IPR050707">
    <property type="entry name" value="HTH_MetabolicPath_Reg"/>
</dbReference>
<evidence type="ECO:0000256" key="2">
    <source>
        <dbReference type="ARBA" id="ARBA00023125"/>
    </source>
</evidence>
<dbReference type="SUPFAM" id="SSF46785">
    <property type="entry name" value="Winged helix' DNA-binding domain"/>
    <property type="match status" value="1"/>
</dbReference>
<dbReference type="Gene3D" id="1.10.10.10">
    <property type="entry name" value="Winged helix-like DNA-binding domain superfamily/Winged helix DNA-binding domain"/>
    <property type="match status" value="1"/>
</dbReference>
<dbReference type="InterPro" id="IPR036390">
    <property type="entry name" value="WH_DNA-bd_sf"/>
</dbReference>
<evidence type="ECO:0000256" key="3">
    <source>
        <dbReference type="ARBA" id="ARBA00023163"/>
    </source>
</evidence>
<dbReference type="PROSITE" id="PS51078">
    <property type="entry name" value="ICLR_ED"/>
    <property type="match status" value="1"/>
</dbReference>
<keyword evidence="7" id="KW-1185">Reference proteome</keyword>
<name>A0A518AXD6_9BACT</name>
<dbReference type="InterPro" id="IPR029016">
    <property type="entry name" value="GAF-like_dom_sf"/>
</dbReference>
<dbReference type="Pfam" id="PF09339">
    <property type="entry name" value="HTH_IclR"/>
    <property type="match status" value="1"/>
</dbReference>
<keyword evidence="1" id="KW-0805">Transcription regulation</keyword>
<gene>
    <name evidence="6" type="primary">kdgR</name>
    <name evidence="6" type="ORF">Pan216_02020</name>
</gene>
<evidence type="ECO:0000313" key="7">
    <source>
        <dbReference type="Proteomes" id="UP000317093"/>
    </source>
</evidence>
<evidence type="ECO:0000259" key="4">
    <source>
        <dbReference type="PROSITE" id="PS51077"/>
    </source>
</evidence>
<dbReference type="AlphaFoldDB" id="A0A518AXD6"/>
<dbReference type="InterPro" id="IPR005471">
    <property type="entry name" value="Tscrpt_reg_IclR_N"/>
</dbReference>
<dbReference type="EMBL" id="CP036279">
    <property type="protein sequence ID" value="QDU59374.1"/>
    <property type="molecule type" value="Genomic_DNA"/>
</dbReference>
<feature type="domain" description="IclR-ED" evidence="5">
    <location>
        <begin position="72"/>
        <end position="255"/>
    </location>
</feature>
<dbReference type="InterPro" id="IPR014757">
    <property type="entry name" value="Tscrpt_reg_IclR_C"/>
</dbReference>
<keyword evidence="2" id="KW-0238">DNA-binding</keyword>
<feature type="domain" description="HTH iclR-type" evidence="4">
    <location>
        <begin position="9"/>
        <end position="71"/>
    </location>
</feature>
<keyword evidence="3" id="KW-0804">Transcription</keyword>
<accession>A0A518AXD6</accession>
<evidence type="ECO:0000259" key="5">
    <source>
        <dbReference type="PROSITE" id="PS51078"/>
    </source>
</evidence>
<dbReference type="PANTHER" id="PTHR30136:SF24">
    <property type="entry name" value="HTH-TYPE TRANSCRIPTIONAL REPRESSOR ALLR"/>
    <property type="match status" value="1"/>
</dbReference>
<dbReference type="FunFam" id="1.10.10.10:FF:000056">
    <property type="entry name" value="IclR family transcriptional regulator"/>
    <property type="match status" value="1"/>
</dbReference>
<dbReference type="GO" id="GO:0003677">
    <property type="term" value="F:DNA binding"/>
    <property type="evidence" value="ECO:0007669"/>
    <property type="project" value="UniProtKB-KW"/>
</dbReference>
<reference evidence="6 7" key="1">
    <citation type="submission" date="2019-02" db="EMBL/GenBank/DDBJ databases">
        <title>Deep-cultivation of Planctomycetes and their phenomic and genomic characterization uncovers novel biology.</title>
        <authorList>
            <person name="Wiegand S."/>
            <person name="Jogler M."/>
            <person name="Boedeker C."/>
            <person name="Pinto D."/>
            <person name="Vollmers J."/>
            <person name="Rivas-Marin E."/>
            <person name="Kohn T."/>
            <person name="Peeters S.H."/>
            <person name="Heuer A."/>
            <person name="Rast P."/>
            <person name="Oberbeckmann S."/>
            <person name="Bunk B."/>
            <person name="Jeske O."/>
            <person name="Meyerdierks A."/>
            <person name="Storesund J.E."/>
            <person name="Kallscheuer N."/>
            <person name="Luecker S."/>
            <person name="Lage O.M."/>
            <person name="Pohl T."/>
            <person name="Merkel B.J."/>
            <person name="Hornburger P."/>
            <person name="Mueller R.-W."/>
            <person name="Bruemmer F."/>
            <person name="Labrenz M."/>
            <person name="Spormann A.M."/>
            <person name="Op den Camp H."/>
            <person name="Overmann J."/>
            <person name="Amann R."/>
            <person name="Jetten M.S.M."/>
            <person name="Mascher T."/>
            <person name="Medema M.H."/>
            <person name="Devos D.P."/>
            <person name="Kaster A.-K."/>
            <person name="Ovreas L."/>
            <person name="Rohde M."/>
            <person name="Galperin M.Y."/>
            <person name="Jogler C."/>
        </authorList>
    </citation>
    <scope>NUCLEOTIDE SEQUENCE [LARGE SCALE GENOMIC DNA]</scope>
    <source>
        <strain evidence="6 7">Pan216</strain>
    </source>
</reference>
<dbReference type="SUPFAM" id="SSF55781">
    <property type="entry name" value="GAF domain-like"/>
    <property type="match status" value="1"/>
</dbReference>
<protein>
    <submittedName>
        <fullName evidence="6">Transcriptional regulator KdgR</fullName>
    </submittedName>
</protein>
<dbReference type="Gene3D" id="3.30.450.40">
    <property type="match status" value="1"/>
</dbReference>
<dbReference type="Proteomes" id="UP000317093">
    <property type="component" value="Chromosome"/>
</dbReference>
<dbReference type="PANTHER" id="PTHR30136">
    <property type="entry name" value="HELIX-TURN-HELIX TRANSCRIPTIONAL REGULATOR, ICLR FAMILY"/>
    <property type="match status" value="1"/>
</dbReference>
<evidence type="ECO:0000256" key="1">
    <source>
        <dbReference type="ARBA" id="ARBA00023015"/>
    </source>
</evidence>
<dbReference type="SMART" id="SM00346">
    <property type="entry name" value="HTH_ICLR"/>
    <property type="match status" value="1"/>
</dbReference>